<proteinExistence type="predicted"/>
<accession>A0A6J8DE55</accession>
<gene>
    <name evidence="3" type="ORF">MCOR_39049</name>
</gene>
<dbReference type="GO" id="GO:0004715">
    <property type="term" value="F:non-membrane spanning protein tyrosine kinase activity"/>
    <property type="evidence" value="ECO:0007669"/>
    <property type="project" value="UniProtKB-EC"/>
</dbReference>
<dbReference type="InterPro" id="IPR050122">
    <property type="entry name" value="RTK"/>
</dbReference>
<dbReference type="GO" id="GO:0007169">
    <property type="term" value="P:cell surface receptor protein tyrosine kinase signaling pathway"/>
    <property type="evidence" value="ECO:0007669"/>
    <property type="project" value="TreeGrafter"/>
</dbReference>
<keyword evidence="3" id="KW-0808">Transferase</keyword>
<dbReference type="InterPro" id="IPR011009">
    <property type="entry name" value="Kinase-like_dom_sf"/>
</dbReference>
<dbReference type="GO" id="GO:0005524">
    <property type="term" value="F:ATP binding"/>
    <property type="evidence" value="ECO:0007669"/>
    <property type="project" value="InterPro"/>
</dbReference>
<dbReference type="GO" id="GO:0004714">
    <property type="term" value="F:transmembrane receptor protein tyrosine kinase activity"/>
    <property type="evidence" value="ECO:0007669"/>
    <property type="project" value="TreeGrafter"/>
</dbReference>
<dbReference type="Pfam" id="PF07714">
    <property type="entry name" value="PK_Tyr_Ser-Thr"/>
    <property type="match status" value="1"/>
</dbReference>
<dbReference type="EC" id="2.7.10.2" evidence="3"/>
<dbReference type="InterPro" id="IPR001245">
    <property type="entry name" value="Ser-Thr/Tyr_kinase_cat_dom"/>
</dbReference>
<dbReference type="SUPFAM" id="SSF56112">
    <property type="entry name" value="Protein kinase-like (PK-like)"/>
    <property type="match status" value="1"/>
</dbReference>
<sequence>MLYFYFVFLLKKSQNRAKASKEDDDIYFYGGMEMKENNMIISRKNISLESELARGRFAVIFLAKYYTKSECHDVVAKTLKDDQNEEAIMKMRAKINFYTTKVGRRKNVLEFIGSVEDEVRGPMMILEYCSKGLLKQFLEAIKSNMSVDIDERLYRIVFGICLGMDFLDSKKVVHRRLAARNILLNGMYEPKITGFGPDHISDEGDDKSVGETPYPGLQSREVPGKIEQGYKMKKPEHCDDAYV</sequence>
<name>A0A6J8DE55_MYTCO</name>
<dbReference type="GO" id="GO:0005886">
    <property type="term" value="C:plasma membrane"/>
    <property type="evidence" value="ECO:0007669"/>
    <property type="project" value="TreeGrafter"/>
</dbReference>
<feature type="region of interest" description="Disordered" evidence="1">
    <location>
        <begin position="199"/>
        <end position="243"/>
    </location>
</feature>
<dbReference type="GO" id="GO:0043235">
    <property type="term" value="C:receptor complex"/>
    <property type="evidence" value="ECO:0007669"/>
    <property type="project" value="TreeGrafter"/>
</dbReference>
<protein>
    <submittedName>
        <fullName evidence="3">MATK</fullName>
        <ecNumber evidence="3">2.7.10.2</ecNumber>
    </submittedName>
</protein>
<evidence type="ECO:0000256" key="1">
    <source>
        <dbReference type="SAM" id="MobiDB-lite"/>
    </source>
</evidence>
<evidence type="ECO:0000259" key="2">
    <source>
        <dbReference type="PROSITE" id="PS50011"/>
    </source>
</evidence>
<dbReference type="Gene3D" id="1.10.510.10">
    <property type="entry name" value="Transferase(Phosphotransferase) domain 1"/>
    <property type="match status" value="1"/>
</dbReference>
<dbReference type="Proteomes" id="UP000507470">
    <property type="component" value="Unassembled WGS sequence"/>
</dbReference>
<dbReference type="PANTHER" id="PTHR24416:SF600">
    <property type="entry name" value="PDGF- AND VEGF-RECEPTOR RELATED, ISOFORM J"/>
    <property type="match status" value="1"/>
</dbReference>
<dbReference type="PROSITE" id="PS50011">
    <property type="entry name" value="PROTEIN_KINASE_DOM"/>
    <property type="match status" value="1"/>
</dbReference>
<dbReference type="InterPro" id="IPR000719">
    <property type="entry name" value="Prot_kinase_dom"/>
</dbReference>
<dbReference type="OrthoDB" id="6138886at2759"/>
<dbReference type="PANTHER" id="PTHR24416">
    <property type="entry name" value="TYROSINE-PROTEIN KINASE RECEPTOR"/>
    <property type="match status" value="1"/>
</dbReference>
<organism evidence="3 4">
    <name type="scientific">Mytilus coruscus</name>
    <name type="common">Sea mussel</name>
    <dbReference type="NCBI Taxonomy" id="42192"/>
    <lineage>
        <taxon>Eukaryota</taxon>
        <taxon>Metazoa</taxon>
        <taxon>Spiralia</taxon>
        <taxon>Lophotrochozoa</taxon>
        <taxon>Mollusca</taxon>
        <taxon>Bivalvia</taxon>
        <taxon>Autobranchia</taxon>
        <taxon>Pteriomorphia</taxon>
        <taxon>Mytilida</taxon>
        <taxon>Mytiloidea</taxon>
        <taxon>Mytilidae</taxon>
        <taxon>Mytilinae</taxon>
        <taxon>Mytilus</taxon>
    </lineage>
</organism>
<keyword evidence="4" id="KW-1185">Reference proteome</keyword>
<dbReference type="EMBL" id="CACVKT020007119">
    <property type="protein sequence ID" value="CAC5405344.1"/>
    <property type="molecule type" value="Genomic_DNA"/>
</dbReference>
<reference evidence="3 4" key="1">
    <citation type="submission" date="2020-06" db="EMBL/GenBank/DDBJ databases">
        <authorList>
            <person name="Li R."/>
            <person name="Bekaert M."/>
        </authorList>
    </citation>
    <scope>NUCLEOTIDE SEQUENCE [LARGE SCALE GENOMIC DNA]</scope>
    <source>
        <strain evidence="4">wild</strain>
    </source>
</reference>
<dbReference type="AlphaFoldDB" id="A0A6J8DE55"/>
<evidence type="ECO:0000313" key="4">
    <source>
        <dbReference type="Proteomes" id="UP000507470"/>
    </source>
</evidence>
<feature type="domain" description="Protein kinase" evidence="2">
    <location>
        <begin position="46"/>
        <end position="243"/>
    </location>
</feature>
<feature type="compositionally biased region" description="Basic and acidic residues" evidence="1">
    <location>
        <begin position="199"/>
        <end position="209"/>
    </location>
</feature>
<evidence type="ECO:0000313" key="3">
    <source>
        <dbReference type="EMBL" id="CAC5405344.1"/>
    </source>
</evidence>
<feature type="compositionally biased region" description="Basic and acidic residues" evidence="1">
    <location>
        <begin position="222"/>
        <end position="243"/>
    </location>
</feature>